<keyword evidence="2" id="KW-1185">Reference proteome</keyword>
<evidence type="ECO:0000313" key="2">
    <source>
        <dbReference type="Proteomes" id="UP001152795"/>
    </source>
</evidence>
<gene>
    <name evidence="1" type="ORF">PACLA_8A072052</name>
</gene>
<accession>A0A6S7JFF2</accession>
<comment type="caution">
    <text evidence="1">The sequence shown here is derived from an EMBL/GenBank/DDBJ whole genome shotgun (WGS) entry which is preliminary data.</text>
</comment>
<dbReference type="InterPro" id="IPR000477">
    <property type="entry name" value="RT_dom"/>
</dbReference>
<name>A0A6S7JFF2_PARCT</name>
<dbReference type="PANTHER" id="PTHR47510:SF3">
    <property type="entry name" value="ENDO_EXONUCLEASE_PHOSPHATASE DOMAIN-CONTAINING PROTEIN"/>
    <property type="match status" value="1"/>
</dbReference>
<dbReference type="Gene3D" id="3.60.10.10">
    <property type="entry name" value="Endonuclease/exonuclease/phosphatase"/>
    <property type="match status" value="1"/>
</dbReference>
<evidence type="ECO:0000313" key="1">
    <source>
        <dbReference type="EMBL" id="CAB4029191.1"/>
    </source>
</evidence>
<proteinExistence type="predicted"/>
<sequence>MAAAINIALLIFALSNVKKQSFASSNSVCYSFDGGEVTDACNSRITTSLWVYKQERGIHLGQKSYSGLSLLLILAGDVELCPGPSVKCFNCNKTIRKNQSSETCCHCESKCHLKCLVDVVEYGHGKLYCPVCVNINESRTSEPSILNTLYDDVKTFLQARGLKIFHQNVNGLVRKIDIVDHLLKETSGKIDILGISETHLNSDIMQEEVKVNGYTFIRNDRKTGPGGGVGCFIRNDLGWQRRTDLEYDGVEAIWLEIFIKNARSLLVCNIYRPPITSKYLHPEFETVFEDMINTSMCEDKQTILVGDMNADYLKQSKDRNIKRIISTNGLKQLIKKPTRVTKDSSTLIDIIATSHEQNILKTYANSISDHDLVGMIMKKSNRKFKPRTIYTRNFAKYNEANYKENLRNLDWENVTQEPDINNAWDTFKSLLKSVIGKHAPLTKKRVRGRDSLWFTNEIKTKTYERDYYLRKARKSGKEIDWSTYRRLRNDVTRSIRQSKANYTRQIFRENINTPRKFWNQIKKCFPTKGSRDAGSKVFNVDGKPTSNVNEVANGFCKFFTSIGKRLQDVLPKLTDIAWMHHDHSNSKRKLNPRNCTFKFQKVSSKEIKDVMKKLNRKKAQGYDEIPISFIKDGADILAEPLTTIINRCLKNSLFPSAEKCAKITPIYKSEERSLLDNYRPISILPVLSKVFERVVHRQLYAYLEENNLLSKNQFGFRTKSSTQHAVTKFSDSIRQNMDKGLMTGAIFIDLRKAFDTVDHARLLSKLTIYGIRNDELMWFEDYLFNRTQFVAFEGVESSVQPISYGVPQGSILGPLLFVLLVNDIDIHLKRCEIIQYADDTVIYHADRTCERIEEHLNNDMEQISNWFVPNNLVINLKRSKTECVLYGTHKKLPNQDQWK</sequence>
<dbReference type="OrthoDB" id="5985125at2759"/>
<dbReference type="InterPro" id="IPR036691">
    <property type="entry name" value="Endo/exonu/phosph_ase_sf"/>
</dbReference>
<dbReference type="Proteomes" id="UP001152795">
    <property type="component" value="Unassembled WGS sequence"/>
</dbReference>
<dbReference type="PANTHER" id="PTHR47510">
    <property type="entry name" value="REVERSE TRANSCRIPTASE DOMAIN-CONTAINING PROTEIN"/>
    <property type="match status" value="1"/>
</dbReference>
<dbReference type="GO" id="GO:0003824">
    <property type="term" value="F:catalytic activity"/>
    <property type="evidence" value="ECO:0007669"/>
    <property type="project" value="InterPro"/>
</dbReference>
<dbReference type="InterPro" id="IPR005135">
    <property type="entry name" value="Endo/exonuclease/phosphatase"/>
</dbReference>
<dbReference type="Pfam" id="PF14529">
    <property type="entry name" value="Exo_endo_phos_2"/>
    <property type="match status" value="1"/>
</dbReference>
<dbReference type="EMBL" id="CACRXK020016002">
    <property type="protein sequence ID" value="CAB4029191.1"/>
    <property type="molecule type" value="Genomic_DNA"/>
</dbReference>
<dbReference type="SUPFAM" id="SSF56219">
    <property type="entry name" value="DNase I-like"/>
    <property type="match status" value="1"/>
</dbReference>
<dbReference type="CDD" id="cd15489">
    <property type="entry name" value="PHD_SF"/>
    <property type="match status" value="1"/>
</dbReference>
<dbReference type="PROSITE" id="PS50878">
    <property type="entry name" value="RT_POL"/>
    <property type="match status" value="1"/>
</dbReference>
<dbReference type="InterPro" id="IPR043502">
    <property type="entry name" value="DNA/RNA_pol_sf"/>
</dbReference>
<reference evidence="1" key="1">
    <citation type="submission" date="2020-04" db="EMBL/GenBank/DDBJ databases">
        <authorList>
            <person name="Alioto T."/>
            <person name="Alioto T."/>
            <person name="Gomez Garrido J."/>
        </authorList>
    </citation>
    <scope>NUCLEOTIDE SEQUENCE</scope>
    <source>
        <strain evidence="1">A484AB</strain>
    </source>
</reference>
<dbReference type="Pfam" id="PF00078">
    <property type="entry name" value="RVT_1"/>
    <property type="match status" value="1"/>
</dbReference>
<dbReference type="AlphaFoldDB" id="A0A6S7JFF2"/>
<organism evidence="1 2">
    <name type="scientific">Paramuricea clavata</name>
    <name type="common">Red gorgonian</name>
    <name type="synonym">Violescent sea-whip</name>
    <dbReference type="NCBI Taxonomy" id="317549"/>
    <lineage>
        <taxon>Eukaryota</taxon>
        <taxon>Metazoa</taxon>
        <taxon>Cnidaria</taxon>
        <taxon>Anthozoa</taxon>
        <taxon>Octocorallia</taxon>
        <taxon>Malacalcyonacea</taxon>
        <taxon>Plexauridae</taxon>
        <taxon>Paramuricea</taxon>
    </lineage>
</organism>
<dbReference type="CDD" id="cd01650">
    <property type="entry name" value="RT_nLTR_like"/>
    <property type="match status" value="1"/>
</dbReference>
<protein>
    <submittedName>
        <fullName evidence="1">Uncharacterized protein</fullName>
    </submittedName>
</protein>
<dbReference type="SUPFAM" id="SSF56672">
    <property type="entry name" value="DNA/RNA polymerases"/>
    <property type="match status" value="1"/>
</dbReference>